<evidence type="ECO:0000313" key="3">
    <source>
        <dbReference type="Proteomes" id="UP000198882"/>
    </source>
</evidence>
<evidence type="ECO:0000256" key="1">
    <source>
        <dbReference type="SAM" id="Phobius"/>
    </source>
</evidence>
<feature type="transmembrane region" description="Helical" evidence="1">
    <location>
        <begin position="131"/>
        <end position="151"/>
    </location>
</feature>
<sequence length="152" mass="16459">MTSDFDRFWPHVIGESRRGGLLLLAVIALLLLFSGGFVVELLDVGFSLGWIGVALGIAITGGVVRAGLVPTIGSLWLFALWWYVFPPLVGYLTGDWGTTSRYSYPRVLGYAYSSADAELIGGIERGVKSGFLFAIFVGTVGYIVGTIVWYAR</sequence>
<keyword evidence="1" id="KW-1133">Transmembrane helix</keyword>
<organism evidence="2 3">
    <name type="scientific">Natronorubrum texcoconense</name>
    <dbReference type="NCBI Taxonomy" id="1095776"/>
    <lineage>
        <taxon>Archaea</taxon>
        <taxon>Methanobacteriati</taxon>
        <taxon>Methanobacteriota</taxon>
        <taxon>Stenosarchaea group</taxon>
        <taxon>Halobacteria</taxon>
        <taxon>Halobacteriales</taxon>
        <taxon>Natrialbaceae</taxon>
        <taxon>Natronorubrum</taxon>
    </lineage>
</organism>
<keyword evidence="1" id="KW-0812">Transmembrane</keyword>
<reference evidence="3" key="1">
    <citation type="submission" date="2016-10" db="EMBL/GenBank/DDBJ databases">
        <authorList>
            <person name="Varghese N."/>
            <person name="Submissions S."/>
        </authorList>
    </citation>
    <scope>NUCLEOTIDE SEQUENCE [LARGE SCALE GENOMIC DNA]</scope>
    <source>
        <strain evidence="3">B4,CECT 8067,JCM 17497</strain>
    </source>
</reference>
<dbReference type="AlphaFoldDB" id="A0A1G8U5F7"/>
<keyword evidence="1" id="KW-0472">Membrane</keyword>
<feature type="transmembrane region" description="Helical" evidence="1">
    <location>
        <begin position="48"/>
        <end position="68"/>
    </location>
</feature>
<name>A0A1G8U5F7_9EURY</name>
<dbReference type="OrthoDB" id="203704at2157"/>
<feature type="transmembrane region" description="Helical" evidence="1">
    <location>
        <begin position="75"/>
        <end position="94"/>
    </location>
</feature>
<keyword evidence="3" id="KW-1185">Reference proteome</keyword>
<accession>A0A1G8U5F7</accession>
<gene>
    <name evidence="2" type="ORF">SAMN04515672_0746</name>
</gene>
<dbReference type="EMBL" id="FNFE01000001">
    <property type="protein sequence ID" value="SDJ48998.1"/>
    <property type="molecule type" value="Genomic_DNA"/>
</dbReference>
<proteinExistence type="predicted"/>
<feature type="transmembrane region" description="Helical" evidence="1">
    <location>
        <begin position="21"/>
        <end position="42"/>
    </location>
</feature>
<dbReference type="Proteomes" id="UP000198882">
    <property type="component" value="Unassembled WGS sequence"/>
</dbReference>
<evidence type="ECO:0000313" key="2">
    <source>
        <dbReference type="EMBL" id="SDJ48998.1"/>
    </source>
</evidence>
<protein>
    <submittedName>
        <fullName evidence="2">Uncharacterized protein</fullName>
    </submittedName>
</protein>